<dbReference type="EMBL" id="VSRR010022644">
    <property type="protein sequence ID" value="MPC64842.1"/>
    <property type="molecule type" value="Genomic_DNA"/>
</dbReference>
<dbReference type="Proteomes" id="UP000324222">
    <property type="component" value="Unassembled WGS sequence"/>
</dbReference>
<organism evidence="1 2">
    <name type="scientific">Portunus trituberculatus</name>
    <name type="common">Swimming crab</name>
    <name type="synonym">Neptunus trituberculatus</name>
    <dbReference type="NCBI Taxonomy" id="210409"/>
    <lineage>
        <taxon>Eukaryota</taxon>
        <taxon>Metazoa</taxon>
        <taxon>Ecdysozoa</taxon>
        <taxon>Arthropoda</taxon>
        <taxon>Crustacea</taxon>
        <taxon>Multicrustacea</taxon>
        <taxon>Malacostraca</taxon>
        <taxon>Eumalacostraca</taxon>
        <taxon>Eucarida</taxon>
        <taxon>Decapoda</taxon>
        <taxon>Pleocyemata</taxon>
        <taxon>Brachyura</taxon>
        <taxon>Eubrachyura</taxon>
        <taxon>Portunoidea</taxon>
        <taxon>Portunidae</taxon>
        <taxon>Portuninae</taxon>
        <taxon>Portunus</taxon>
    </lineage>
</organism>
<keyword evidence="2" id="KW-1185">Reference proteome</keyword>
<comment type="caution">
    <text evidence="1">The sequence shown here is derived from an EMBL/GenBank/DDBJ whole genome shotgun (WGS) entry which is preliminary data.</text>
</comment>
<proteinExistence type="predicted"/>
<reference evidence="1 2" key="1">
    <citation type="submission" date="2019-05" db="EMBL/GenBank/DDBJ databases">
        <title>Another draft genome of Portunus trituberculatus and its Hox gene families provides insights of decapod evolution.</title>
        <authorList>
            <person name="Jeong J.-H."/>
            <person name="Song I."/>
            <person name="Kim S."/>
            <person name="Choi T."/>
            <person name="Kim D."/>
            <person name="Ryu S."/>
            <person name="Kim W."/>
        </authorList>
    </citation>
    <scope>NUCLEOTIDE SEQUENCE [LARGE SCALE GENOMIC DNA]</scope>
    <source>
        <tissue evidence="1">Muscle</tissue>
    </source>
</reference>
<name>A0A5B7H190_PORTR</name>
<sequence length="153" mass="17348">MSGTHDYTLPNSSLRVQARGAVCTRRTTGPVLCTCVRQFGGFGYKQKADGCIKRPLYIAGHLSVDVRPVHFDCLLILLEDHDRPQSPSVSIHAHKTRGCRDQLFIAFVPSLTCKEGILSGIIYFKRSELHTLHEDRHLQFRSYTDTRIALRRP</sequence>
<accession>A0A5B7H190</accession>
<dbReference type="AlphaFoldDB" id="A0A5B7H190"/>
<gene>
    <name evidence="1" type="ORF">E2C01_058965</name>
</gene>
<evidence type="ECO:0000313" key="2">
    <source>
        <dbReference type="Proteomes" id="UP000324222"/>
    </source>
</evidence>
<protein>
    <submittedName>
        <fullName evidence="1">Uncharacterized protein</fullName>
    </submittedName>
</protein>
<evidence type="ECO:0000313" key="1">
    <source>
        <dbReference type="EMBL" id="MPC64842.1"/>
    </source>
</evidence>